<name>A0A3M9LDF7_9EURY</name>
<sequence>MLPDSCNFCQGKLIEKDTDVEIQKADGKRVSLRVPAYVCDTCGEVYYTPEVSRKLDRIAYSG</sequence>
<proteinExistence type="predicted"/>
<gene>
    <name evidence="1" type="ORF">EDD83_03100</name>
</gene>
<dbReference type="Proteomes" id="UP000273978">
    <property type="component" value="Unassembled WGS sequence"/>
</dbReference>
<dbReference type="InterPro" id="IPR022453">
    <property type="entry name" value="Znf_MqsA-type"/>
</dbReference>
<organism evidence="1 2">
    <name type="scientific">Methanohalophilus euhalobius</name>
    <dbReference type="NCBI Taxonomy" id="51203"/>
    <lineage>
        <taxon>Archaea</taxon>
        <taxon>Methanobacteriati</taxon>
        <taxon>Methanobacteriota</taxon>
        <taxon>Stenosarchaea group</taxon>
        <taxon>Methanomicrobia</taxon>
        <taxon>Methanosarcinales</taxon>
        <taxon>Methanosarcinaceae</taxon>
        <taxon>Methanohalophilus</taxon>
    </lineage>
</organism>
<comment type="caution">
    <text evidence="1">The sequence shown here is derived from an EMBL/GenBank/DDBJ whole genome shotgun (WGS) entry which is preliminary data.</text>
</comment>
<dbReference type="EMBL" id="RJJF01000010">
    <property type="protein sequence ID" value="RNI11361.1"/>
    <property type="molecule type" value="Genomic_DNA"/>
</dbReference>
<evidence type="ECO:0000313" key="2">
    <source>
        <dbReference type="Proteomes" id="UP000273978"/>
    </source>
</evidence>
<dbReference type="Gene3D" id="3.10.20.860">
    <property type="match status" value="1"/>
</dbReference>
<dbReference type="RefSeq" id="WP_123151364.1">
    <property type="nucleotide sequence ID" value="NZ_RJJF01000010.1"/>
</dbReference>
<dbReference type="AlphaFoldDB" id="A0A3M9LDF7"/>
<accession>A0A3M9LDF7</accession>
<protein>
    <submittedName>
        <fullName evidence="1">YgiT-type zinc finger protein</fullName>
    </submittedName>
</protein>
<dbReference type="NCBIfam" id="TIGR03831">
    <property type="entry name" value="YgiT_finger"/>
    <property type="match status" value="1"/>
</dbReference>
<reference evidence="1 2" key="1">
    <citation type="submission" date="2018-10" db="EMBL/GenBank/DDBJ databases">
        <title>Cultivation of a novel Methanohalophilus strain from Kebrit Deep of the Red Sea and a genomic comparison of members of the genus Methanohalophilus.</title>
        <authorList>
            <person name="Guan Y."/>
            <person name="Ngugi D.K."/>
            <person name="Stingl U."/>
        </authorList>
    </citation>
    <scope>NUCLEOTIDE SEQUENCE [LARGE SCALE GENOMIC DNA]</scope>
    <source>
        <strain evidence="1 2">DSM 10369</strain>
    </source>
</reference>
<evidence type="ECO:0000313" key="1">
    <source>
        <dbReference type="EMBL" id="RNI11361.1"/>
    </source>
</evidence>